<dbReference type="EMBL" id="MU266347">
    <property type="protein sequence ID" value="KAH7928922.1"/>
    <property type="molecule type" value="Genomic_DNA"/>
</dbReference>
<protein>
    <submittedName>
        <fullName evidence="1">Uncharacterized protein</fullName>
    </submittedName>
</protein>
<name>A0ACB8BVQ5_9AGAM</name>
<gene>
    <name evidence="1" type="ORF">BV22DRAFT_974171</name>
</gene>
<keyword evidence="2" id="KW-1185">Reference proteome</keyword>
<feature type="non-terminal residue" evidence="1">
    <location>
        <position position="1"/>
    </location>
</feature>
<sequence>ELTGMLIEALATSRASSLTPTALYSAITQSHPHLKNEERGKKEWLKLISDVLESGGMFEKVDSSGENGEARWFYVPERDEDRERAGLISALMPRQKRSETKKYKQYYYRPLDRISRWDPED</sequence>
<evidence type="ECO:0000313" key="1">
    <source>
        <dbReference type="EMBL" id="KAH7928922.1"/>
    </source>
</evidence>
<accession>A0ACB8BVQ5</accession>
<evidence type="ECO:0000313" key="2">
    <source>
        <dbReference type="Proteomes" id="UP000790709"/>
    </source>
</evidence>
<feature type="non-terminal residue" evidence="1">
    <location>
        <position position="121"/>
    </location>
</feature>
<reference evidence="1" key="1">
    <citation type="journal article" date="2021" name="New Phytol.">
        <title>Evolutionary innovations through gain and loss of genes in the ectomycorrhizal Boletales.</title>
        <authorList>
            <person name="Wu G."/>
            <person name="Miyauchi S."/>
            <person name="Morin E."/>
            <person name="Kuo A."/>
            <person name="Drula E."/>
            <person name="Varga T."/>
            <person name="Kohler A."/>
            <person name="Feng B."/>
            <person name="Cao Y."/>
            <person name="Lipzen A."/>
            <person name="Daum C."/>
            <person name="Hundley H."/>
            <person name="Pangilinan J."/>
            <person name="Johnson J."/>
            <person name="Barry K."/>
            <person name="LaButti K."/>
            <person name="Ng V."/>
            <person name="Ahrendt S."/>
            <person name="Min B."/>
            <person name="Choi I.G."/>
            <person name="Park H."/>
            <person name="Plett J.M."/>
            <person name="Magnuson J."/>
            <person name="Spatafora J.W."/>
            <person name="Nagy L.G."/>
            <person name="Henrissat B."/>
            <person name="Grigoriev I.V."/>
            <person name="Yang Z.L."/>
            <person name="Xu J."/>
            <person name="Martin F.M."/>
        </authorList>
    </citation>
    <scope>NUCLEOTIDE SEQUENCE</scope>
    <source>
        <strain evidence="1">KUC20120723A-06</strain>
    </source>
</reference>
<dbReference type="Proteomes" id="UP000790709">
    <property type="component" value="Unassembled WGS sequence"/>
</dbReference>
<comment type="caution">
    <text evidence="1">The sequence shown here is derived from an EMBL/GenBank/DDBJ whole genome shotgun (WGS) entry which is preliminary data.</text>
</comment>
<proteinExistence type="predicted"/>
<organism evidence="1 2">
    <name type="scientific">Leucogyrophana mollusca</name>
    <dbReference type="NCBI Taxonomy" id="85980"/>
    <lineage>
        <taxon>Eukaryota</taxon>
        <taxon>Fungi</taxon>
        <taxon>Dikarya</taxon>
        <taxon>Basidiomycota</taxon>
        <taxon>Agaricomycotina</taxon>
        <taxon>Agaricomycetes</taxon>
        <taxon>Agaricomycetidae</taxon>
        <taxon>Boletales</taxon>
        <taxon>Boletales incertae sedis</taxon>
        <taxon>Leucogyrophana</taxon>
    </lineage>
</organism>